<keyword evidence="4" id="KW-0479">Metal-binding</keyword>
<feature type="transmembrane region" description="Helical" evidence="12">
    <location>
        <begin position="20"/>
        <end position="42"/>
    </location>
</feature>
<dbReference type="OrthoDB" id="9816428at2"/>
<dbReference type="GO" id="GO:0046872">
    <property type="term" value="F:metal ion binding"/>
    <property type="evidence" value="ECO:0007669"/>
    <property type="project" value="UniProtKB-KW"/>
</dbReference>
<feature type="transmembrane region" description="Helical" evidence="12">
    <location>
        <begin position="174"/>
        <end position="192"/>
    </location>
</feature>
<evidence type="ECO:0000256" key="9">
    <source>
        <dbReference type="ARBA" id="ARBA00023136"/>
    </source>
</evidence>
<feature type="transmembrane region" description="Helical" evidence="12">
    <location>
        <begin position="256"/>
        <end position="277"/>
    </location>
</feature>
<comment type="pathway">
    <text evidence="11">Porphyrin-containing compound metabolism.</text>
</comment>
<dbReference type="InterPro" id="IPR050450">
    <property type="entry name" value="COX15/CtaA_HemeA_synthase"/>
</dbReference>
<evidence type="ECO:0000256" key="11">
    <source>
        <dbReference type="ARBA" id="ARBA00023444"/>
    </source>
</evidence>
<keyword evidence="2" id="KW-1003">Cell membrane</keyword>
<evidence type="ECO:0000313" key="13">
    <source>
        <dbReference type="EMBL" id="TBL71526.1"/>
    </source>
</evidence>
<keyword evidence="7" id="KW-0408">Iron</keyword>
<dbReference type="GO" id="GO:0016020">
    <property type="term" value="C:membrane"/>
    <property type="evidence" value="ECO:0007669"/>
    <property type="project" value="UniProtKB-SubCell"/>
</dbReference>
<keyword evidence="14" id="KW-1185">Reference proteome</keyword>
<evidence type="ECO:0000256" key="7">
    <source>
        <dbReference type="ARBA" id="ARBA00023004"/>
    </source>
</evidence>
<evidence type="ECO:0000256" key="2">
    <source>
        <dbReference type="ARBA" id="ARBA00022475"/>
    </source>
</evidence>
<dbReference type="InterPro" id="IPR003780">
    <property type="entry name" value="COX15/CtaA_fam"/>
</dbReference>
<keyword evidence="9 12" id="KW-0472">Membrane</keyword>
<gene>
    <name evidence="13" type="ORF">EYB31_29545</name>
</gene>
<name>A0A4Q9DHT2_9BACL</name>
<feature type="transmembrane region" description="Helical" evidence="12">
    <location>
        <begin position="283"/>
        <end position="304"/>
    </location>
</feature>
<protein>
    <submittedName>
        <fullName evidence="13">Heme A synthase</fullName>
    </submittedName>
</protein>
<comment type="caution">
    <text evidence="13">The sequence shown here is derived from an EMBL/GenBank/DDBJ whole genome shotgun (WGS) entry which is preliminary data.</text>
</comment>
<proteinExistence type="predicted"/>
<evidence type="ECO:0000256" key="4">
    <source>
        <dbReference type="ARBA" id="ARBA00022723"/>
    </source>
</evidence>
<dbReference type="GO" id="GO:0016491">
    <property type="term" value="F:oxidoreductase activity"/>
    <property type="evidence" value="ECO:0007669"/>
    <property type="project" value="UniProtKB-KW"/>
</dbReference>
<keyword evidence="10" id="KW-1015">Disulfide bond</keyword>
<evidence type="ECO:0000256" key="10">
    <source>
        <dbReference type="ARBA" id="ARBA00023157"/>
    </source>
</evidence>
<evidence type="ECO:0000313" key="14">
    <source>
        <dbReference type="Proteomes" id="UP000293142"/>
    </source>
</evidence>
<evidence type="ECO:0000256" key="12">
    <source>
        <dbReference type="SAM" id="Phobius"/>
    </source>
</evidence>
<evidence type="ECO:0000256" key="8">
    <source>
        <dbReference type="ARBA" id="ARBA00023133"/>
    </source>
</evidence>
<keyword evidence="3 12" id="KW-0812">Transmembrane</keyword>
<reference evidence="13 14" key="1">
    <citation type="submission" date="2019-02" db="EMBL/GenBank/DDBJ databases">
        <title>Paenibacillus sp. nov., isolated from surface-sterilized tissue of Thalictrum simplex L.</title>
        <authorList>
            <person name="Tuo L."/>
        </authorList>
    </citation>
    <scope>NUCLEOTIDE SEQUENCE [LARGE SCALE GENOMIC DNA]</scope>
    <source>
        <strain evidence="13 14">N2SHLJ1</strain>
    </source>
</reference>
<evidence type="ECO:0000256" key="3">
    <source>
        <dbReference type="ARBA" id="ARBA00022692"/>
    </source>
</evidence>
<feature type="transmembrane region" description="Helical" evidence="12">
    <location>
        <begin position="78"/>
        <end position="98"/>
    </location>
</feature>
<organism evidence="13 14">
    <name type="scientific">Paenibacillus thalictri</name>
    <dbReference type="NCBI Taxonomy" id="2527873"/>
    <lineage>
        <taxon>Bacteria</taxon>
        <taxon>Bacillati</taxon>
        <taxon>Bacillota</taxon>
        <taxon>Bacilli</taxon>
        <taxon>Bacillales</taxon>
        <taxon>Paenibacillaceae</taxon>
        <taxon>Paenibacillus</taxon>
    </lineage>
</organism>
<dbReference type="Proteomes" id="UP000293142">
    <property type="component" value="Unassembled WGS sequence"/>
</dbReference>
<feature type="transmembrane region" description="Helical" evidence="12">
    <location>
        <begin position="223"/>
        <end position="244"/>
    </location>
</feature>
<dbReference type="PANTHER" id="PTHR35457:SF1">
    <property type="entry name" value="HEME A SYNTHASE"/>
    <property type="match status" value="1"/>
</dbReference>
<dbReference type="GO" id="GO:0006784">
    <property type="term" value="P:heme A biosynthetic process"/>
    <property type="evidence" value="ECO:0007669"/>
    <property type="project" value="InterPro"/>
</dbReference>
<feature type="transmembrane region" description="Helical" evidence="12">
    <location>
        <begin position="105"/>
        <end position="127"/>
    </location>
</feature>
<dbReference type="AlphaFoldDB" id="A0A4Q9DHT2"/>
<comment type="subcellular location">
    <subcellularLocation>
        <location evidence="1">Membrane</location>
        <topology evidence="1">Multi-pass membrane protein</topology>
    </subcellularLocation>
</comment>
<dbReference type="PANTHER" id="PTHR35457">
    <property type="entry name" value="HEME A SYNTHASE"/>
    <property type="match status" value="1"/>
</dbReference>
<evidence type="ECO:0000256" key="6">
    <source>
        <dbReference type="ARBA" id="ARBA00023002"/>
    </source>
</evidence>
<evidence type="ECO:0000256" key="1">
    <source>
        <dbReference type="ARBA" id="ARBA00004141"/>
    </source>
</evidence>
<accession>A0A4Q9DHT2</accession>
<keyword evidence="5 12" id="KW-1133">Transmembrane helix</keyword>
<dbReference type="EMBL" id="SIRE01000025">
    <property type="protein sequence ID" value="TBL71526.1"/>
    <property type="molecule type" value="Genomic_DNA"/>
</dbReference>
<keyword evidence="8" id="KW-0350">Heme biosynthesis</keyword>
<feature type="transmembrane region" description="Helical" evidence="12">
    <location>
        <begin position="133"/>
        <end position="153"/>
    </location>
</feature>
<sequence length="325" mass="35538">MIRKKVLNVNKTTSNKLNSLIKPTAFVNMIFMFLVLLMGALVTKTESGRGCGDDWPLCNGKFVPAYTIESMIEYSHRFVAGLAGMLMLAVFVLVFLTNARKEVKWYASGGLFFTILQAILGAMAVVWPQSSPVLALHFGFSLLAFSLTLLLALAYTKSGSSSQKTVMSSGLRMGIWLTTLYCYGVVYLGAFVRHTKSSGGCLGWPLCNGQVIPELSGETGIVFAHRLAAIGMLILVILLLATVSKTYKRTDSVYKWSQWSLIFVVLQILSGALVTYTMGYDSYLLASLLHTLLVSCLFGMLSYLTVLAIRAKQTEVAGVRAAERS</sequence>
<evidence type="ECO:0000256" key="5">
    <source>
        <dbReference type="ARBA" id="ARBA00022989"/>
    </source>
</evidence>
<keyword evidence="6" id="KW-0560">Oxidoreductase</keyword>
<dbReference type="Pfam" id="PF02628">
    <property type="entry name" value="COX15-CtaA"/>
    <property type="match status" value="2"/>
</dbReference>